<dbReference type="InterPro" id="IPR021858">
    <property type="entry name" value="Fun_TF"/>
</dbReference>
<dbReference type="PANTHER" id="PTHR37534">
    <property type="entry name" value="TRANSCRIPTIONAL ACTIVATOR PROTEIN UGA3"/>
    <property type="match status" value="1"/>
</dbReference>
<dbReference type="GO" id="GO:0045944">
    <property type="term" value="P:positive regulation of transcription by RNA polymerase II"/>
    <property type="evidence" value="ECO:0007669"/>
    <property type="project" value="TreeGrafter"/>
</dbReference>
<feature type="domain" description="Zn(2)-C6 fungal-type" evidence="7">
    <location>
        <begin position="26"/>
        <end position="54"/>
    </location>
</feature>
<evidence type="ECO:0000313" key="9">
    <source>
        <dbReference type="Proteomes" id="UP000054302"/>
    </source>
</evidence>
<dbReference type="GO" id="GO:0000981">
    <property type="term" value="F:DNA-binding transcription factor activity, RNA polymerase II-specific"/>
    <property type="evidence" value="ECO:0007669"/>
    <property type="project" value="InterPro"/>
</dbReference>
<feature type="compositionally biased region" description="Basic residues" evidence="6">
    <location>
        <begin position="16"/>
        <end position="25"/>
    </location>
</feature>
<dbReference type="GeneID" id="27325218"/>
<comment type="subcellular location">
    <subcellularLocation>
        <location evidence="1">Nucleus</location>
    </subcellularLocation>
</comment>
<feature type="compositionally biased region" description="Polar residues" evidence="6">
    <location>
        <begin position="645"/>
        <end position="678"/>
    </location>
</feature>
<dbReference type="OMA" id="RECSTED"/>
<evidence type="ECO:0000256" key="2">
    <source>
        <dbReference type="ARBA" id="ARBA00023015"/>
    </source>
</evidence>
<keyword evidence="3" id="KW-0238">DNA-binding</keyword>
<proteinExistence type="predicted"/>
<gene>
    <name evidence="8" type="ORF">PV10_07373</name>
</gene>
<dbReference type="InterPro" id="IPR036864">
    <property type="entry name" value="Zn2-C6_fun-type_DNA-bd_sf"/>
</dbReference>
<dbReference type="GO" id="GO:0000976">
    <property type="term" value="F:transcription cis-regulatory region binding"/>
    <property type="evidence" value="ECO:0007669"/>
    <property type="project" value="TreeGrafter"/>
</dbReference>
<reference evidence="8 9" key="1">
    <citation type="submission" date="2015-01" db="EMBL/GenBank/DDBJ databases">
        <title>The Genome Sequence of Exophiala mesophila CBS40295.</title>
        <authorList>
            <consortium name="The Broad Institute Genomics Platform"/>
            <person name="Cuomo C."/>
            <person name="de Hoog S."/>
            <person name="Gorbushina A."/>
            <person name="Stielow B."/>
            <person name="Teixiera M."/>
            <person name="Abouelleil A."/>
            <person name="Chapman S.B."/>
            <person name="Priest M."/>
            <person name="Young S.K."/>
            <person name="Wortman J."/>
            <person name="Nusbaum C."/>
            <person name="Birren B."/>
        </authorList>
    </citation>
    <scope>NUCLEOTIDE SEQUENCE [LARGE SCALE GENOMIC DNA]</scope>
    <source>
        <strain evidence="8 9">CBS 40295</strain>
    </source>
</reference>
<evidence type="ECO:0000256" key="4">
    <source>
        <dbReference type="ARBA" id="ARBA00023163"/>
    </source>
</evidence>
<feature type="region of interest" description="Disordered" evidence="6">
    <location>
        <begin position="1"/>
        <end position="25"/>
    </location>
</feature>
<dbReference type="STRING" id="212818.A0A0D1Z5G0"/>
<sequence>MSMRSATIVQESGTKNGRRAPRSRTGCKRCKERRFKCDEEKPQCGRCQSAGVSCPGYGQSLKWSTKHEVFPSKKRRTLSSASLLDSPSLINRTLSPVQQLPTESEQHVEETARLEQDPTVRGSSITPGSRQGSISTPGQPLSTQIGSDFLELPEIPQMSPTSLYISQLNFDIAPDVEVVDPLDFFQIPAKDEEQPQKPLELVTRQSWLPNPSRGPSDFSSALVEYYFKETAGVFSCYDSRLNPFRTTVADFWTQSPALHRTLQSMAAACLVNENPYFKTLCRKLRSEAMSFLYNDPSQDEKSLLALLMLGQTSSWFDPQDLGVPLFKALRSKLSLSAEPSAQTQLIKAGVDRSFFEQALEYWEMLLSFVSSDLDPEMPNGPFSSFSKNMRKVPHPWTGVCRETQMLVNQVGQLARSERMRIRSEGLSGFSWQHSIDRSTSSFQLAQYLEMRLKNLSEPTEEGIISPGDTETPVWHLQAVAEVYRRTGLINLYRVFPDLLIPQLNFSNPQAEISPSDNWLSLVNDSSLHDTTDQQTTTYQEWLTNFAVETLEIMETIPATSRTRCLQPFMLVVCASELRTPPWIDEAHDQIRNVNQNPDISLGQSTSNLFNSTINSSNLHDSDLLSHSAFTPLSPTSHPFGFHNSGDPSVSHSTCTPSTRFATPAQSHGQTQTDEEQSNLSQTFRVMHARRFVRGRLNLFMNVLPPRPTKTCLDLVEAVWDRLDENGGNGAFWIDVMLDKGLHTTMG</sequence>
<feature type="compositionally biased region" description="Polar residues" evidence="6">
    <location>
        <begin position="121"/>
        <end position="143"/>
    </location>
</feature>
<dbReference type="VEuPathDB" id="FungiDB:PV10_07373"/>
<dbReference type="SUPFAM" id="SSF57701">
    <property type="entry name" value="Zn2/Cys6 DNA-binding domain"/>
    <property type="match status" value="1"/>
</dbReference>
<dbReference type="Pfam" id="PF00172">
    <property type="entry name" value="Zn_clus"/>
    <property type="match status" value="1"/>
</dbReference>
<dbReference type="RefSeq" id="XP_016221601.1">
    <property type="nucleotide sequence ID" value="XM_016372269.1"/>
</dbReference>
<feature type="compositionally biased region" description="Polar residues" evidence="6">
    <location>
        <begin position="1"/>
        <end position="15"/>
    </location>
</feature>
<dbReference type="AlphaFoldDB" id="A0A0D1Z5G0"/>
<dbReference type="Pfam" id="PF11951">
    <property type="entry name" value="Fungal_trans_2"/>
    <property type="match status" value="1"/>
</dbReference>
<accession>A0A0D1Z5G0</accession>
<evidence type="ECO:0000256" key="6">
    <source>
        <dbReference type="SAM" id="MobiDB-lite"/>
    </source>
</evidence>
<dbReference type="CDD" id="cd00067">
    <property type="entry name" value="GAL4"/>
    <property type="match status" value="1"/>
</dbReference>
<dbReference type="InterPro" id="IPR001138">
    <property type="entry name" value="Zn2Cys6_DnaBD"/>
</dbReference>
<dbReference type="PANTHER" id="PTHR37534:SF11">
    <property type="entry name" value="ZN(II)2CYS6 TRANSCRIPTION FACTOR (EUROFUNG)"/>
    <property type="match status" value="1"/>
</dbReference>
<dbReference type="HOGENOM" id="CLU_014597_0_0_1"/>
<evidence type="ECO:0000313" key="8">
    <source>
        <dbReference type="EMBL" id="KIV90027.1"/>
    </source>
</evidence>
<feature type="region of interest" description="Disordered" evidence="6">
    <location>
        <begin position="95"/>
        <end position="143"/>
    </location>
</feature>
<dbReference type="OrthoDB" id="4835445at2759"/>
<feature type="compositionally biased region" description="Basic and acidic residues" evidence="6">
    <location>
        <begin position="104"/>
        <end position="118"/>
    </location>
</feature>
<dbReference type="Gene3D" id="4.10.240.10">
    <property type="entry name" value="Zn(2)-C6 fungal-type DNA-binding domain"/>
    <property type="match status" value="1"/>
</dbReference>
<dbReference type="PROSITE" id="PS00463">
    <property type="entry name" value="ZN2_CY6_FUNGAL_1"/>
    <property type="match status" value="1"/>
</dbReference>
<dbReference type="GO" id="GO:0005634">
    <property type="term" value="C:nucleus"/>
    <property type="evidence" value="ECO:0007669"/>
    <property type="project" value="UniProtKB-SubCell"/>
</dbReference>
<evidence type="ECO:0000256" key="3">
    <source>
        <dbReference type="ARBA" id="ARBA00023125"/>
    </source>
</evidence>
<keyword evidence="4" id="KW-0804">Transcription</keyword>
<feature type="region of interest" description="Disordered" evidence="6">
    <location>
        <begin position="640"/>
        <end position="678"/>
    </location>
</feature>
<evidence type="ECO:0000256" key="5">
    <source>
        <dbReference type="ARBA" id="ARBA00023242"/>
    </source>
</evidence>
<dbReference type="GO" id="GO:0008270">
    <property type="term" value="F:zinc ion binding"/>
    <property type="evidence" value="ECO:0007669"/>
    <property type="project" value="InterPro"/>
</dbReference>
<dbReference type="EMBL" id="KN847524">
    <property type="protein sequence ID" value="KIV90027.1"/>
    <property type="molecule type" value="Genomic_DNA"/>
</dbReference>
<protein>
    <recommendedName>
        <fullName evidence="7">Zn(2)-C6 fungal-type domain-containing protein</fullName>
    </recommendedName>
</protein>
<dbReference type="Proteomes" id="UP000054302">
    <property type="component" value="Unassembled WGS sequence"/>
</dbReference>
<keyword evidence="2" id="KW-0805">Transcription regulation</keyword>
<name>A0A0D1Z5G0_EXOME</name>
<dbReference type="SMART" id="SM00066">
    <property type="entry name" value="GAL4"/>
    <property type="match status" value="1"/>
</dbReference>
<evidence type="ECO:0000259" key="7">
    <source>
        <dbReference type="PROSITE" id="PS50048"/>
    </source>
</evidence>
<keyword evidence="5" id="KW-0539">Nucleus</keyword>
<dbReference type="PROSITE" id="PS50048">
    <property type="entry name" value="ZN2_CY6_FUNGAL_2"/>
    <property type="match status" value="1"/>
</dbReference>
<organism evidence="8 9">
    <name type="scientific">Exophiala mesophila</name>
    <name type="common">Black yeast-like fungus</name>
    <dbReference type="NCBI Taxonomy" id="212818"/>
    <lineage>
        <taxon>Eukaryota</taxon>
        <taxon>Fungi</taxon>
        <taxon>Dikarya</taxon>
        <taxon>Ascomycota</taxon>
        <taxon>Pezizomycotina</taxon>
        <taxon>Eurotiomycetes</taxon>
        <taxon>Chaetothyriomycetidae</taxon>
        <taxon>Chaetothyriales</taxon>
        <taxon>Herpotrichiellaceae</taxon>
        <taxon>Exophiala</taxon>
    </lineage>
</organism>
<keyword evidence="9" id="KW-1185">Reference proteome</keyword>
<evidence type="ECO:0000256" key="1">
    <source>
        <dbReference type="ARBA" id="ARBA00004123"/>
    </source>
</evidence>